<reference evidence="1" key="1">
    <citation type="journal article" date="2022" name="Int. J. Mol. Sci.">
        <title>Draft Genome of Tanacetum Coccineum: Genomic Comparison of Closely Related Tanacetum-Family Plants.</title>
        <authorList>
            <person name="Yamashiro T."/>
            <person name="Shiraishi A."/>
            <person name="Nakayama K."/>
            <person name="Satake H."/>
        </authorList>
    </citation>
    <scope>NUCLEOTIDE SEQUENCE</scope>
</reference>
<protein>
    <submittedName>
        <fullName evidence="1">Uncharacterized protein</fullName>
    </submittedName>
</protein>
<reference evidence="1" key="2">
    <citation type="submission" date="2022-01" db="EMBL/GenBank/DDBJ databases">
        <authorList>
            <person name="Yamashiro T."/>
            <person name="Shiraishi A."/>
            <person name="Satake H."/>
            <person name="Nakayama K."/>
        </authorList>
    </citation>
    <scope>NUCLEOTIDE SEQUENCE</scope>
</reference>
<organism evidence="1 2">
    <name type="scientific">Tanacetum coccineum</name>
    <dbReference type="NCBI Taxonomy" id="301880"/>
    <lineage>
        <taxon>Eukaryota</taxon>
        <taxon>Viridiplantae</taxon>
        <taxon>Streptophyta</taxon>
        <taxon>Embryophyta</taxon>
        <taxon>Tracheophyta</taxon>
        <taxon>Spermatophyta</taxon>
        <taxon>Magnoliopsida</taxon>
        <taxon>eudicotyledons</taxon>
        <taxon>Gunneridae</taxon>
        <taxon>Pentapetalae</taxon>
        <taxon>asterids</taxon>
        <taxon>campanulids</taxon>
        <taxon>Asterales</taxon>
        <taxon>Asteraceae</taxon>
        <taxon>Asteroideae</taxon>
        <taxon>Anthemideae</taxon>
        <taxon>Anthemidinae</taxon>
        <taxon>Tanacetum</taxon>
    </lineage>
</organism>
<proteinExistence type="predicted"/>
<name>A0ABQ4WFU3_9ASTR</name>
<dbReference type="Proteomes" id="UP001151760">
    <property type="component" value="Unassembled WGS sequence"/>
</dbReference>
<evidence type="ECO:0000313" key="1">
    <source>
        <dbReference type="EMBL" id="GJS51702.1"/>
    </source>
</evidence>
<dbReference type="EMBL" id="BQNB010008604">
    <property type="protein sequence ID" value="GJS51702.1"/>
    <property type="molecule type" value="Genomic_DNA"/>
</dbReference>
<evidence type="ECO:0000313" key="2">
    <source>
        <dbReference type="Proteomes" id="UP001151760"/>
    </source>
</evidence>
<comment type="caution">
    <text evidence="1">The sequence shown here is derived from an EMBL/GenBank/DDBJ whole genome shotgun (WGS) entry which is preliminary data.</text>
</comment>
<gene>
    <name evidence="1" type="ORF">Tco_0625064</name>
</gene>
<keyword evidence="2" id="KW-1185">Reference proteome</keyword>
<sequence length="282" mass="32401">MTDNIALLQALQAIQQQLQQQSQLLSQQLQHQSQLLQQHSQQQTKQKARILDAIEDLNFRVRKKNQLLHKKKVIGFPTHPSCASPLHNSFDTHDLIRVVPTYHQDEDDQDAQHQAIQDDNPTITELTHIEYSLDDNSKTETPIVIEEYEKLLVEITTKLRKVPTEDKSIMPEEVMSGVSSTKENQRQIVFTPIVIEEDETLMVEATTKLHKVQTEDNSIMPEEATSKHLSGKEINYQIVLEDRDKSDNVRAVHDICVFGTDIKEMDKIKAKTDKAGHEKERT</sequence>
<accession>A0ABQ4WFU3</accession>